<protein>
    <submittedName>
        <fullName evidence="2">Uncharacterized protein</fullName>
    </submittedName>
</protein>
<organism evidence="2 3">
    <name type="scientific">Candidatus Ornithomonoglobus intestinigallinarum</name>
    <dbReference type="NCBI Taxonomy" id="2840894"/>
    <lineage>
        <taxon>Bacteria</taxon>
        <taxon>Bacillati</taxon>
        <taxon>Bacillota</taxon>
        <taxon>Clostridia</taxon>
        <taxon>Candidatus Ornithomonoglobus</taxon>
    </lineage>
</organism>
<proteinExistence type="predicted"/>
<gene>
    <name evidence="2" type="ORF">IAA60_06045</name>
</gene>
<feature type="signal peptide" evidence="1">
    <location>
        <begin position="1"/>
        <end position="28"/>
    </location>
</feature>
<evidence type="ECO:0000256" key="1">
    <source>
        <dbReference type="SAM" id="SignalP"/>
    </source>
</evidence>
<reference evidence="2" key="1">
    <citation type="submission" date="2020-10" db="EMBL/GenBank/DDBJ databases">
        <authorList>
            <person name="Gilroy R."/>
        </authorList>
    </citation>
    <scope>NUCLEOTIDE SEQUENCE</scope>
    <source>
        <strain evidence="2">CHK181-108</strain>
    </source>
</reference>
<dbReference type="Proteomes" id="UP000824165">
    <property type="component" value="Unassembled WGS sequence"/>
</dbReference>
<dbReference type="AlphaFoldDB" id="A0A9D1H3H8"/>
<accession>A0A9D1H3H8</accession>
<reference evidence="2" key="2">
    <citation type="journal article" date="2021" name="PeerJ">
        <title>Extensive microbial diversity within the chicken gut microbiome revealed by metagenomics and culture.</title>
        <authorList>
            <person name="Gilroy R."/>
            <person name="Ravi A."/>
            <person name="Getino M."/>
            <person name="Pursley I."/>
            <person name="Horton D.L."/>
            <person name="Alikhan N.F."/>
            <person name="Baker D."/>
            <person name="Gharbi K."/>
            <person name="Hall N."/>
            <person name="Watson M."/>
            <person name="Adriaenssens E.M."/>
            <person name="Foster-Nyarko E."/>
            <person name="Jarju S."/>
            <person name="Secka A."/>
            <person name="Antonio M."/>
            <person name="Oren A."/>
            <person name="Chaudhuri R.R."/>
            <person name="La Ragione R."/>
            <person name="Hildebrand F."/>
            <person name="Pallen M.J."/>
        </authorList>
    </citation>
    <scope>NUCLEOTIDE SEQUENCE</scope>
    <source>
        <strain evidence="2">CHK181-108</strain>
    </source>
</reference>
<evidence type="ECO:0000313" key="3">
    <source>
        <dbReference type="Proteomes" id="UP000824165"/>
    </source>
</evidence>
<comment type="caution">
    <text evidence="2">The sequence shown here is derived from an EMBL/GenBank/DDBJ whole genome shotgun (WGS) entry which is preliminary data.</text>
</comment>
<sequence length="331" mass="34751">MKLFKKIISIASALAMVSSIAVATTAHAAQGDGDIKLNATLASYNEADGTGTIDISVAGMDTLLTDVPGGMAQLITLGIDIYFDTGAFDETYYSGNSALPISNISKNIPSNMGSITRALDPQGTGAKMVRIGFADASSTVFADQKLFSFNFKVTDPSVENKISIKDTLLGFFLYDSAGEAYGGQQSYVQNEASMQEGYGLITYSGDTVITEGGDIEIVIPPATGATATGDQLLNLKPSDIGLEGDEWTTEDPAYADEKAVVSLANVKKDDAITGFTWEIKAADAEGNPLEQTTKYFAAGNIESAAEVTVGLVVGYDTTEWQSVEIVGVTAE</sequence>
<keyword evidence="1" id="KW-0732">Signal</keyword>
<name>A0A9D1H3H8_9FIRM</name>
<feature type="chain" id="PRO_5039503752" evidence="1">
    <location>
        <begin position="29"/>
        <end position="331"/>
    </location>
</feature>
<dbReference type="EMBL" id="DVLU01000060">
    <property type="protein sequence ID" value="HIT85451.1"/>
    <property type="molecule type" value="Genomic_DNA"/>
</dbReference>
<evidence type="ECO:0000313" key="2">
    <source>
        <dbReference type="EMBL" id="HIT85451.1"/>
    </source>
</evidence>